<dbReference type="SUPFAM" id="SSF82771">
    <property type="entry name" value="GIY-YIG endonuclease"/>
    <property type="match status" value="1"/>
</dbReference>
<dbReference type="Gene3D" id="3.40.1440.10">
    <property type="entry name" value="GIY-YIG endonuclease"/>
    <property type="match status" value="1"/>
</dbReference>
<keyword evidence="3" id="KW-1185">Reference proteome</keyword>
<gene>
    <name evidence="2" type="ORF">GCM10009843_35700</name>
</gene>
<protein>
    <submittedName>
        <fullName evidence="2">GIY-YIG nuclease family protein</fullName>
    </submittedName>
</protein>
<evidence type="ECO:0000313" key="2">
    <source>
        <dbReference type="EMBL" id="GAA2131797.1"/>
    </source>
</evidence>
<dbReference type="InterPro" id="IPR035901">
    <property type="entry name" value="GIY-YIG_endonuc_sf"/>
</dbReference>
<feature type="domain" description="GIY-YIG" evidence="1">
    <location>
        <begin position="179"/>
        <end position="268"/>
    </location>
</feature>
<name>A0ABN2YSI3_9ACTN</name>
<dbReference type="Proteomes" id="UP001500575">
    <property type="component" value="Unassembled WGS sequence"/>
</dbReference>
<sequence>MTLTFAAIMASAGIEPAETLVIRHAYVPLHRDGSPGIHADSSDDELLAYTRVQSISARTFPKAPPRVWVVFLPEGGDRARLWRVVINHGEIERNDETRTFNLKVSDEMSDLRNRLVIAWRSPRTWRVNASTAAPYQVMEIADAQPVRFPGFDALVLGHPQLQAVVREHRYATWRTALSSVGGIYLITDTRDGRHYVGKADGAENILQRWTAYATNGHGGNVELRGLDPSSFRFSVLRVFDPTTPEPVINAAESHFKNALDSRRHGLNR</sequence>
<reference evidence="2 3" key="1">
    <citation type="journal article" date="2019" name="Int. J. Syst. Evol. Microbiol.">
        <title>The Global Catalogue of Microorganisms (GCM) 10K type strain sequencing project: providing services to taxonomists for standard genome sequencing and annotation.</title>
        <authorList>
            <consortium name="The Broad Institute Genomics Platform"/>
            <consortium name="The Broad Institute Genome Sequencing Center for Infectious Disease"/>
            <person name="Wu L."/>
            <person name="Ma J."/>
        </authorList>
    </citation>
    <scope>NUCLEOTIDE SEQUENCE [LARGE SCALE GENOMIC DNA]</scope>
    <source>
        <strain evidence="2 3">JCM 16021</strain>
    </source>
</reference>
<organism evidence="2 3">
    <name type="scientific">Nocardioides bigeumensis</name>
    <dbReference type="NCBI Taxonomy" id="433657"/>
    <lineage>
        <taxon>Bacteria</taxon>
        <taxon>Bacillati</taxon>
        <taxon>Actinomycetota</taxon>
        <taxon>Actinomycetes</taxon>
        <taxon>Propionibacteriales</taxon>
        <taxon>Nocardioidaceae</taxon>
        <taxon>Nocardioides</taxon>
    </lineage>
</organism>
<evidence type="ECO:0000313" key="3">
    <source>
        <dbReference type="Proteomes" id="UP001500575"/>
    </source>
</evidence>
<dbReference type="PROSITE" id="PS50164">
    <property type="entry name" value="GIY_YIG"/>
    <property type="match status" value="1"/>
</dbReference>
<dbReference type="InterPro" id="IPR000305">
    <property type="entry name" value="GIY-YIG_endonuc"/>
</dbReference>
<proteinExistence type="predicted"/>
<dbReference type="CDD" id="cd10446">
    <property type="entry name" value="GIY-YIG_unchar_1"/>
    <property type="match status" value="1"/>
</dbReference>
<dbReference type="RefSeq" id="WP_344305179.1">
    <property type="nucleotide sequence ID" value="NZ_BAAAQQ010000013.1"/>
</dbReference>
<dbReference type="EMBL" id="BAAAQQ010000013">
    <property type="protein sequence ID" value="GAA2131797.1"/>
    <property type="molecule type" value="Genomic_DNA"/>
</dbReference>
<evidence type="ECO:0000259" key="1">
    <source>
        <dbReference type="PROSITE" id="PS50164"/>
    </source>
</evidence>
<accession>A0ABN2YSI3</accession>
<comment type="caution">
    <text evidence="2">The sequence shown here is derived from an EMBL/GenBank/DDBJ whole genome shotgun (WGS) entry which is preliminary data.</text>
</comment>